<dbReference type="RefSeq" id="XP_016262349.1">
    <property type="nucleotide sequence ID" value="XM_016406745.1"/>
</dbReference>
<feature type="compositionally biased region" description="Low complexity" evidence="2">
    <location>
        <begin position="1132"/>
        <end position="1143"/>
    </location>
</feature>
<evidence type="ECO:0000313" key="4">
    <source>
        <dbReference type="EMBL" id="KIW42133.1"/>
    </source>
</evidence>
<feature type="compositionally biased region" description="Acidic residues" evidence="2">
    <location>
        <begin position="1520"/>
        <end position="1558"/>
    </location>
</feature>
<dbReference type="GO" id="GO:0006406">
    <property type="term" value="P:mRNA export from nucleus"/>
    <property type="evidence" value="ECO:0007669"/>
    <property type="project" value="TreeGrafter"/>
</dbReference>
<feature type="compositionally biased region" description="Polar residues" evidence="2">
    <location>
        <begin position="814"/>
        <end position="827"/>
    </location>
</feature>
<dbReference type="EMBL" id="KN847336">
    <property type="protein sequence ID" value="KIW42133.1"/>
    <property type="molecule type" value="Genomic_DNA"/>
</dbReference>
<protein>
    <recommendedName>
        <fullName evidence="3">SAC3/GANP/THP3 conserved domain-containing protein</fullName>
    </recommendedName>
</protein>
<dbReference type="OrthoDB" id="264795at2759"/>
<dbReference type="HOGENOM" id="CLU_244241_0_0_1"/>
<dbReference type="STRING" id="215243.A0A0D2DGK0"/>
<feature type="domain" description="SAC3/GANP/THP3 conserved" evidence="3">
    <location>
        <begin position="188"/>
        <end position="511"/>
    </location>
</feature>
<feature type="compositionally biased region" description="Low complexity" evidence="2">
    <location>
        <begin position="1572"/>
        <end position="1593"/>
    </location>
</feature>
<evidence type="ECO:0000259" key="3">
    <source>
        <dbReference type="Pfam" id="PF03399"/>
    </source>
</evidence>
<dbReference type="GO" id="GO:0005737">
    <property type="term" value="C:cytoplasm"/>
    <property type="evidence" value="ECO:0007669"/>
    <property type="project" value="TreeGrafter"/>
</dbReference>
<feature type="region of interest" description="Disordered" evidence="2">
    <location>
        <begin position="1"/>
        <end position="135"/>
    </location>
</feature>
<dbReference type="InterPro" id="IPR045107">
    <property type="entry name" value="SAC3/GANP/THP3"/>
</dbReference>
<feature type="compositionally biased region" description="Polar residues" evidence="2">
    <location>
        <begin position="88"/>
        <end position="98"/>
    </location>
</feature>
<feature type="compositionally biased region" description="Basic and acidic residues" evidence="2">
    <location>
        <begin position="1223"/>
        <end position="1232"/>
    </location>
</feature>
<keyword evidence="5" id="KW-1185">Reference proteome</keyword>
<dbReference type="GO" id="GO:0070390">
    <property type="term" value="C:transcription export complex 2"/>
    <property type="evidence" value="ECO:0007669"/>
    <property type="project" value="TreeGrafter"/>
</dbReference>
<feature type="compositionally biased region" description="Low complexity" evidence="2">
    <location>
        <begin position="48"/>
        <end position="59"/>
    </location>
</feature>
<feature type="coiled-coil region" evidence="1">
    <location>
        <begin position="1045"/>
        <end position="1089"/>
    </location>
</feature>
<dbReference type="InterPro" id="IPR005062">
    <property type="entry name" value="SAC3/GANP/THP3_conserved"/>
</dbReference>
<dbReference type="Gene3D" id="1.25.40.990">
    <property type="match status" value="1"/>
</dbReference>
<feature type="compositionally biased region" description="Polar residues" evidence="2">
    <location>
        <begin position="780"/>
        <end position="797"/>
    </location>
</feature>
<accession>A0A0D2DGK0</accession>
<feature type="region of interest" description="Disordered" evidence="2">
    <location>
        <begin position="1480"/>
        <end position="1593"/>
    </location>
</feature>
<evidence type="ECO:0000313" key="5">
    <source>
        <dbReference type="Proteomes" id="UP000053342"/>
    </source>
</evidence>
<feature type="region of interest" description="Disordered" evidence="2">
    <location>
        <begin position="577"/>
        <end position="620"/>
    </location>
</feature>
<dbReference type="Pfam" id="PF03399">
    <property type="entry name" value="SAC3_GANP"/>
    <property type="match status" value="1"/>
</dbReference>
<evidence type="ECO:0000256" key="1">
    <source>
        <dbReference type="SAM" id="Coils"/>
    </source>
</evidence>
<feature type="compositionally biased region" description="Acidic residues" evidence="2">
    <location>
        <begin position="1481"/>
        <end position="1508"/>
    </location>
</feature>
<gene>
    <name evidence="4" type="ORF">PV06_05716</name>
</gene>
<feature type="region of interest" description="Disordered" evidence="2">
    <location>
        <begin position="1223"/>
        <end position="1267"/>
    </location>
</feature>
<feature type="compositionally biased region" description="Gly residues" evidence="2">
    <location>
        <begin position="9"/>
        <end position="20"/>
    </location>
</feature>
<feature type="compositionally biased region" description="Polar residues" evidence="2">
    <location>
        <begin position="683"/>
        <end position="699"/>
    </location>
</feature>
<feature type="region of interest" description="Disordered" evidence="2">
    <location>
        <begin position="1110"/>
        <end position="1157"/>
    </location>
</feature>
<dbReference type="PANTHER" id="PTHR12436:SF3">
    <property type="entry name" value="GERMINAL-CENTER ASSOCIATED NUCLEAR PROTEIN"/>
    <property type="match status" value="1"/>
</dbReference>
<feature type="compositionally biased region" description="Polar residues" evidence="2">
    <location>
        <begin position="108"/>
        <end position="132"/>
    </location>
</feature>
<organism evidence="4 5">
    <name type="scientific">Exophiala oligosperma</name>
    <dbReference type="NCBI Taxonomy" id="215243"/>
    <lineage>
        <taxon>Eukaryota</taxon>
        <taxon>Fungi</taxon>
        <taxon>Dikarya</taxon>
        <taxon>Ascomycota</taxon>
        <taxon>Pezizomycotina</taxon>
        <taxon>Eurotiomycetes</taxon>
        <taxon>Chaetothyriomycetidae</taxon>
        <taxon>Chaetothyriales</taxon>
        <taxon>Herpotrichiellaceae</taxon>
        <taxon>Exophiala</taxon>
    </lineage>
</organism>
<proteinExistence type="predicted"/>
<keyword evidence="1" id="KW-0175">Coiled coil</keyword>
<dbReference type="PANTHER" id="PTHR12436">
    <property type="entry name" value="80 KDA MCM3-ASSOCIATED PROTEIN"/>
    <property type="match status" value="1"/>
</dbReference>
<dbReference type="Proteomes" id="UP000053342">
    <property type="component" value="Unassembled WGS sequence"/>
</dbReference>
<feature type="compositionally biased region" description="Pro residues" evidence="2">
    <location>
        <begin position="941"/>
        <end position="951"/>
    </location>
</feature>
<reference evidence="4 5" key="1">
    <citation type="submission" date="2015-01" db="EMBL/GenBank/DDBJ databases">
        <title>The Genome Sequence of Exophiala oligosperma CBS72588.</title>
        <authorList>
            <consortium name="The Broad Institute Genomics Platform"/>
            <person name="Cuomo C."/>
            <person name="de Hoog S."/>
            <person name="Gorbushina A."/>
            <person name="Stielow B."/>
            <person name="Teixiera M."/>
            <person name="Abouelleil A."/>
            <person name="Chapman S.B."/>
            <person name="Priest M."/>
            <person name="Young S.K."/>
            <person name="Wortman J."/>
            <person name="Nusbaum C."/>
            <person name="Birren B."/>
        </authorList>
    </citation>
    <scope>NUCLEOTIDE SEQUENCE [LARGE SCALE GENOMIC DNA]</scope>
    <source>
        <strain evidence="4 5">CBS 72588</strain>
    </source>
</reference>
<sequence>MSAPSTRGQRGGSSTRGGRGSQSFTPRGRGSTRGQPKPLQAGRGRGRGAASANTSSNSGDGLLQRLRAGTVKRGSDNGGTTPIRGRGASTTPSSTPNTRGRGRGRGFLSQTFNAPNSPASTPPVSRTASPAPTNHRDFMNAAYARFQELKTKRETERAKAIRDGFLADPEKKTSLDKAITPVGTCTEMCPEFERVERTVQNMVDKAEKVHNQDTGKDIPSEERMVKRFRRSAAGYDEQLPSDIRTPATLRKTLDYLLDKVVGGEERLAPIHKFVWDRTRGIRNDFSIQQVTNIEDVKIAVDCYERIARFHILSLHQLSNPDNLWDGENFDAHQEREQLNNTLLSLLYYYDDNRSRIEFTNEAEFRAYCIIFEFQSQHPDLEDRIQAWPANLLKDKRVQTAIKLYQNAGNSLFDQGPLRPMEPFPIAQSNTGGFWHLLSSKAVPYIMACVAEIYFAHVRFAALDALWRSCKSAPAAQQAKSRDWSLAEVTAFLGFDADEETTDFCAAFELYFGTDEHGEEYLDVTSNASHSLDQSSIPNKQTFSHSFVEKKRYHRTLTAVINGISVGEAIRQGLIEVPEDEADDEQNEVRDDDQSMFVPQDQPQATTFGTSLNPEASTFTPKFGQSIATSKTIESSAFGQPTSTSTFGKPSTGFASSGFGGFGSSPVPVDSPFGKPSPAPRPPTQQNRGPSSFGGFTTSVEAAADKGKDAIPENSTPSIAAEQKSVFGSLGGLGMGKAAALTQTSSPSPSISTTTVSGVPPIFGQNAPSQAGFSFTKPAEVSTTKPGDSQPPISFTNFSQPPSDPSKPKSKEDTPQPQAGNNTPSSLASPAPLFGFQQQPVSQPPSTKPETLLPPSTPGFSFQSAPKPTPSPAPPLFGTQPTTASKELSKPPSDAFKFPPIQAPTTSSPNQSSTPPPSIPSQRPASVASQPEIRPQRSTTPPHSPPQLLPQPPSLEIERERLAHEVSRIALLRQDGLIRKYIEYTIPDLVKTAFNQHRLEIHDAAVASIRERILQRKFGLLWRSQAWKNNLSRRARNRRKLIAATMKAEEAKKKRGEEELEEILQAAQETKRLQQEVREAAEAKKLKEKQDQFAISQIVGRKRKIFSGQKPKDYRLSVESTHSSSFGHKRSKTMSTSSEPSSSSVLGGRPPVPAFHASTTRPTRVSIFSGKSVFGRSTSIEDLRRSSIEQKMDNTHTDYFRFKAMGLDPETPIIPDTKETLAIRRRKEEEERQSVLTRARRRPFVPSSTQSSPPATSPLPVPAPIVTSPLMPKPPAPIVGSNKPVVEDDFLKQIREAREAMKEQEDWFKQQAVELEKEMEQQEDFKKSQNSLRESVTSANGLTRVNGYEYLPSQSKLGSSLSRTELRIRQTGAHGLATKPLRVSGEYVPVAMSKKSAQQYYGGESQASSPARKRYHEDIEFNNHLEPTFVDNSQDYHLREAGYAVKRPKSGAQSIPQQSLQAIQKSPAKVIQANTFSLLQEAEQDENEPLEDEDESLEEEEDELYDEDGPDGRYYSGDYGNAEEELEEDEDGDEHEREGYEDEVEDEEESGEDEDESDDVGYGGTPFSNPELSRAASSAPGGSADDALVLSDSD</sequence>
<feature type="compositionally biased region" description="Polar residues" evidence="2">
    <location>
        <begin position="600"/>
        <end position="619"/>
    </location>
</feature>
<feature type="region of interest" description="Disordered" evidence="2">
    <location>
        <begin position="656"/>
        <end position="951"/>
    </location>
</feature>
<dbReference type="GeneID" id="27357790"/>
<feature type="compositionally biased region" description="Low complexity" evidence="2">
    <location>
        <begin position="735"/>
        <end position="760"/>
    </location>
</feature>
<dbReference type="VEuPathDB" id="FungiDB:PV06_05716"/>
<name>A0A0D2DGK0_9EURO</name>
<evidence type="ECO:0000256" key="2">
    <source>
        <dbReference type="SAM" id="MobiDB-lite"/>
    </source>
</evidence>
<feature type="compositionally biased region" description="Low complexity" evidence="2">
    <location>
        <begin position="902"/>
        <end position="912"/>
    </location>
</feature>